<organism evidence="1 2">
    <name type="scientific">Avena sativa</name>
    <name type="common">Oat</name>
    <dbReference type="NCBI Taxonomy" id="4498"/>
    <lineage>
        <taxon>Eukaryota</taxon>
        <taxon>Viridiplantae</taxon>
        <taxon>Streptophyta</taxon>
        <taxon>Embryophyta</taxon>
        <taxon>Tracheophyta</taxon>
        <taxon>Spermatophyta</taxon>
        <taxon>Magnoliopsida</taxon>
        <taxon>Liliopsida</taxon>
        <taxon>Poales</taxon>
        <taxon>Poaceae</taxon>
        <taxon>BOP clade</taxon>
        <taxon>Pooideae</taxon>
        <taxon>Poodae</taxon>
        <taxon>Poeae</taxon>
        <taxon>Poeae Chloroplast Group 1 (Aveneae type)</taxon>
        <taxon>Aveninae</taxon>
        <taxon>Avena</taxon>
    </lineage>
</organism>
<dbReference type="EnsemblPlants" id="AVESA.00010b.r2.5DG0939970.1">
    <property type="protein sequence ID" value="AVESA.00010b.r2.5DG0939970.1.CDS"/>
    <property type="gene ID" value="AVESA.00010b.r2.5DG0939970"/>
</dbReference>
<protein>
    <submittedName>
        <fullName evidence="1">Uncharacterized protein</fullName>
    </submittedName>
</protein>
<sequence>MTTDALVQRACAKLRSAMGDEALLGMNFIGDLREILDVLEVTQPIRYKIRVHKLRKMRPARDAKIRETMNWQQQVSDAAYRVIDMVDELQDTKPPAAAKMTRMLPRHAIKKNAMVTKVEETKIKMIELKESHDYYISLEEPANIQQQHRVVDERET</sequence>
<evidence type="ECO:0000313" key="2">
    <source>
        <dbReference type="Proteomes" id="UP001732700"/>
    </source>
</evidence>
<proteinExistence type="predicted"/>
<evidence type="ECO:0000313" key="1">
    <source>
        <dbReference type="EnsemblPlants" id="AVESA.00010b.r2.5DG0939970.1.CDS"/>
    </source>
</evidence>
<keyword evidence="2" id="KW-1185">Reference proteome</keyword>
<reference evidence="1" key="2">
    <citation type="submission" date="2025-09" db="UniProtKB">
        <authorList>
            <consortium name="EnsemblPlants"/>
        </authorList>
    </citation>
    <scope>IDENTIFICATION</scope>
</reference>
<accession>A0ACD5YA38</accession>
<dbReference type="Proteomes" id="UP001732700">
    <property type="component" value="Chromosome 5D"/>
</dbReference>
<reference evidence="1" key="1">
    <citation type="submission" date="2021-05" db="EMBL/GenBank/DDBJ databases">
        <authorList>
            <person name="Scholz U."/>
            <person name="Mascher M."/>
            <person name="Fiebig A."/>
        </authorList>
    </citation>
    <scope>NUCLEOTIDE SEQUENCE [LARGE SCALE GENOMIC DNA]</scope>
</reference>
<name>A0ACD5YA38_AVESA</name>